<feature type="transmembrane region" description="Helical" evidence="6">
    <location>
        <begin position="44"/>
        <end position="67"/>
    </location>
</feature>
<feature type="transmembrane region" description="Helical" evidence="6">
    <location>
        <begin position="242"/>
        <end position="264"/>
    </location>
</feature>
<dbReference type="RefSeq" id="WP_213792618.1">
    <property type="nucleotide sequence ID" value="NZ_JAAMFJ010000001.1"/>
</dbReference>
<accession>A0ABS5QS94</accession>
<dbReference type="PANTHER" id="PTHR43568:SF1">
    <property type="entry name" value="P PROTEIN"/>
    <property type="match status" value="1"/>
</dbReference>
<keyword evidence="3 6" id="KW-0812">Transmembrane</keyword>
<keyword evidence="9" id="KW-1185">Reference proteome</keyword>
<evidence type="ECO:0000256" key="5">
    <source>
        <dbReference type="ARBA" id="ARBA00023136"/>
    </source>
</evidence>
<evidence type="ECO:0000256" key="2">
    <source>
        <dbReference type="ARBA" id="ARBA00022448"/>
    </source>
</evidence>
<dbReference type="EMBL" id="JAAMFJ010000001">
    <property type="protein sequence ID" value="MBS9336068.1"/>
    <property type="molecule type" value="Genomic_DNA"/>
</dbReference>
<feature type="transmembrane region" description="Helical" evidence="6">
    <location>
        <begin position="12"/>
        <end position="32"/>
    </location>
</feature>
<dbReference type="InterPro" id="IPR004680">
    <property type="entry name" value="Cit_transptr-like_dom"/>
</dbReference>
<keyword evidence="2" id="KW-0813">Transport</keyword>
<evidence type="ECO:0000256" key="3">
    <source>
        <dbReference type="ARBA" id="ARBA00022692"/>
    </source>
</evidence>
<dbReference type="PANTHER" id="PTHR43568">
    <property type="entry name" value="P PROTEIN"/>
    <property type="match status" value="1"/>
</dbReference>
<evidence type="ECO:0000313" key="8">
    <source>
        <dbReference type="EMBL" id="MBS9336068.1"/>
    </source>
</evidence>
<proteinExistence type="predicted"/>
<gene>
    <name evidence="8" type="ORF">G6R28_02325</name>
</gene>
<dbReference type="Proteomes" id="UP000735205">
    <property type="component" value="Unassembled WGS sequence"/>
</dbReference>
<feature type="transmembrane region" description="Helical" evidence="6">
    <location>
        <begin position="198"/>
        <end position="230"/>
    </location>
</feature>
<evidence type="ECO:0000256" key="6">
    <source>
        <dbReference type="SAM" id="Phobius"/>
    </source>
</evidence>
<feature type="transmembrane region" description="Helical" evidence="6">
    <location>
        <begin position="307"/>
        <end position="330"/>
    </location>
</feature>
<name>A0ABS5QS94_9LACO</name>
<sequence>MHRILEKLQHDLLFLFTTGLFILFALFGRVNWASISWPTVESLLALLGLVTLFQSLGLIDALADFFIEQAKTTRALVCALYLLTFFSAMVVTNDVAILTFVPLTFALAKKVSLPVVKVAAMVTVYANLGSAISPLGNPQNIFLLAHYQGGLAEMLLPALLLFLLALCSLPFALKVIAKTEIEPIEQKTRIPSFTRFERLLLTFASLVVLLSLLSQTNLPGAVVIVFLLILQFNAGSIKEIDYGVVFSILNFFLLVSVLISLSPVHQFLLHIGADKLSLFFSASLSSQVISNVPAAALLAPVTKHFTALYLGVSVGGFGTLVASLANLLAFRQVKANAEARLRRDFLLVFTRYNLLFLFLGVALATLYLSFT</sequence>
<organism evidence="8 9">
    <name type="scientific">Fructobacillus papyrifericola</name>
    <dbReference type="NCBI Taxonomy" id="2713172"/>
    <lineage>
        <taxon>Bacteria</taxon>
        <taxon>Bacillati</taxon>
        <taxon>Bacillota</taxon>
        <taxon>Bacilli</taxon>
        <taxon>Lactobacillales</taxon>
        <taxon>Lactobacillaceae</taxon>
        <taxon>Fructobacillus</taxon>
    </lineage>
</organism>
<comment type="caution">
    <text evidence="8">The sequence shown here is derived from an EMBL/GenBank/DDBJ whole genome shotgun (WGS) entry which is preliminary data.</text>
</comment>
<keyword evidence="5 6" id="KW-0472">Membrane</keyword>
<dbReference type="InterPro" id="IPR051475">
    <property type="entry name" value="Diverse_Ion_Transporter"/>
</dbReference>
<feature type="transmembrane region" description="Helical" evidence="6">
    <location>
        <begin position="351"/>
        <end position="370"/>
    </location>
</feature>
<feature type="transmembrane region" description="Helical" evidence="6">
    <location>
        <begin position="79"/>
        <end position="108"/>
    </location>
</feature>
<reference evidence="8 9" key="1">
    <citation type="submission" date="2020-02" db="EMBL/GenBank/DDBJ databases">
        <title>Fructobacillus sp. isolated from paper mulberry of Taiwan.</title>
        <authorList>
            <person name="Lin S.-T."/>
        </authorList>
    </citation>
    <scope>NUCLEOTIDE SEQUENCE [LARGE SCALE GENOMIC DNA]</scope>
    <source>
        <strain evidence="8 9">M1-21</strain>
    </source>
</reference>
<evidence type="ECO:0000313" key="9">
    <source>
        <dbReference type="Proteomes" id="UP000735205"/>
    </source>
</evidence>
<evidence type="ECO:0000256" key="4">
    <source>
        <dbReference type="ARBA" id="ARBA00022989"/>
    </source>
</evidence>
<feature type="domain" description="Citrate transporter-like" evidence="7">
    <location>
        <begin position="4"/>
        <end position="307"/>
    </location>
</feature>
<dbReference type="Pfam" id="PF03600">
    <property type="entry name" value="CitMHS"/>
    <property type="match status" value="1"/>
</dbReference>
<evidence type="ECO:0000256" key="1">
    <source>
        <dbReference type="ARBA" id="ARBA00004141"/>
    </source>
</evidence>
<feature type="transmembrane region" description="Helical" evidence="6">
    <location>
        <begin position="154"/>
        <end position="177"/>
    </location>
</feature>
<keyword evidence="4 6" id="KW-1133">Transmembrane helix</keyword>
<comment type="subcellular location">
    <subcellularLocation>
        <location evidence="1">Membrane</location>
        <topology evidence="1">Multi-pass membrane protein</topology>
    </subcellularLocation>
</comment>
<evidence type="ECO:0000259" key="7">
    <source>
        <dbReference type="Pfam" id="PF03600"/>
    </source>
</evidence>
<protein>
    <recommendedName>
        <fullName evidence="7">Citrate transporter-like domain-containing protein</fullName>
    </recommendedName>
</protein>